<evidence type="ECO:0000313" key="2">
    <source>
        <dbReference type="Proteomes" id="UP000007735"/>
    </source>
</evidence>
<reference evidence="1 2" key="1">
    <citation type="journal article" date="2012" name="J. Bacteriol.">
        <title>Genome sequence of the soybean symbiont Sinorhizobium fredii HH103.</title>
        <authorList>
            <person name="Weidner S."/>
            <person name="Becker A."/>
            <person name="Bonilla I."/>
            <person name="Jaenicke S."/>
            <person name="Lloret J."/>
            <person name="Margaret I."/>
            <person name="Puhler A."/>
            <person name="Ruiz-Sainz J.E."/>
            <person name="Schneiker-Bekel S."/>
            <person name="Szczepanowski R."/>
            <person name="Vinardell J.M."/>
            <person name="Zehner S."/>
            <person name="Gottfert M."/>
        </authorList>
    </citation>
    <scope>NUCLEOTIDE SEQUENCE [LARGE SCALE GENOMIC DNA]</scope>
    <source>
        <strain evidence="1 2">HH103</strain>
    </source>
</reference>
<protein>
    <submittedName>
        <fullName evidence="1">Uncharacterized protein</fullName>
    </submittedName>
</protein>
<sequence>MTAQLTPPEHEHNALVETAAIWLADQNPRPKPIIPALRSRFNLSALEATEAAAMSDRFRICRKAFG</sequence>
<dbReference type="EMBL" id="HE616890">
    <property type="protein sequence ID" value="CCE97546.1"/>
    <property type="molecule type" value="Genomic_DNA"/>
</dbReference>
<dbReference type="KEGG" id="sfh:SFHH103_03054"/>
<gene>
    <name evidence="1" type="ordered locus">SFHH103_03054</name>
</gene>
<proteinExistence type="predicted"/>
<accession>G9A1G6</accession>
<organism evidence="1 2">
    <name type="scientific">Sinorhizobium fredii (strain HH103)</name>
    <dbReference type="NCBI Taxonomy" id="1117943"/>
    <lineage>
        <taxon>Bacteria</taxon>
        <taxon>Pseudomonadati</taxon>
        <taxon>Pseudomonadota</taxon>
        <taxon>Alphaproteobacteria</taxon>
        <taxon>Hyphomicrobiales</taxon>
        <taxon>Rhizobiaceae</taxon>
        <taxon>Sinorhizobium/Ensifer group</taxon>
        <taxon>Sinorhizobium</taxon>
    </lineage>
</organism>
<dbReference type="eggNOG" id="ENOG503153J">
    <property type="taxonomic scope" value="Bacteria"/>
</dbReference>
<dbReference type="HOGENOM" id="CLU_196078_0_0_5"/>
<evidence type="ECO:0000313" key="1">
    <source>
        <dbReference type="EMBL" id="CCE97546.1"/>
    </source>
</evidence>
<name>G9A1G6_SINF1</name>
<dbReference type="Proteomes" id="UP000007735">
    <property type="component" value="Chromosome"/>
</dbReference>
<dbReference type="AlphaFoldDB" id="G9A1G6"/>